<feature type="domain" description="PIN" evidence="1">
    <location>
        <begin position="3"/>
        <end position="120"/>
    </location>
</feature>
<dbReference type="Pfam" id="PF13470">
    <property type="entry name" value="PIN_3"/>
    <property type="match status" value="1"/>
</dbReference>
<protein>
    <submittedName>
        <fullName evidence="2">Putative toxin-antitoxin system toxin component, PIN family</fullName>
    </submittedName>
</protein>
<dbReference type="OrthoDB" id="271187at2"/>
<dbReference type="InterPro" id="IPR002850">
    <property type="entry name" value="PIN_toxin-like"/>
</dbReference>
<organism evidence="2 3">
    <name type="scientific">Thiothrix caldifontis</name>
    <dbReference type="NCBI Taxonomy" id="525918"/>
    <lineage>
        <taxon>Bacteria</taxon>
        <taxon>Pseudomonadati</taxon>
        <taxon>Pseudomonadota</taxon>
        <taxon>Gammaproteobacteria</taxon>
        <taxon>Thiotrichales</taxon>
        <taxon>Thiotrichaceae</taxon>
        <taxon>Thiothrix</taxon>
    </lineage>
</organism>
<dbReference type="NCBIfam" id="TIGR00305">
    <property type="entry name" value="putative toxin-antitoxin system toxin component, PIN family"/>
    <property type="match status" value="1"/>
</dbReference>
<reference evidence="2 3" key="1">
    <citation type="submission" date="2016-10" db="EMBL/GenBank/DDBJ databases">
        <authorList>
            <person name="de Groot N.N."/>
        </authorList>
    </citation>
    <scope>NUCLEOTIDE SEQUENCE [LARGE SCALE GENOMIC DNA]</scope>
    <source>
        <strain evidence="2 3">DSM 21228</strain>
    </source>
</reference>
<dbReference type="SMART" id="SM00670">
    <property type="entry name" value="PINc"/>
    <property type="match status" value="1"/>
</dbReference>
<gene>
    <name evidence="2" type="ORF">SAMN05660964_02144</name>
</gene>
<dbReference type="InterPro" id="IPR029060">
    <property type="entry name" value="PIN-like_dom_sf"/>
</dbReference>
<dbReference type="CDD" id="cd09854">
    <property type="entry name" value="PIN_VapC-like"/>
    <property type="match status" value="1"/>
</dbReference>
<evidence type="ECO:0000259" key="1">
    <source>
        <dbReference type="SMART" id="SM00670"/>
    </source>
</evidence>
<keyword evidence="3" id="KW-1185">Reference proteome</keyword>
<dbReference type="EMBL" id="FNQP01000011">
    <property type="protein sequence ID" value="SEA67362.1"/>
    <property type="molecule type" value="Genomic_DNA"/>
</dbReference>
<accession>A0A1H4D506</accession>
<dbReference type="RefSeq" id="WP_093068519.1">
    <property type="nucleotide sequence ID" value="NZ_FNQP01000011.1"/>
</dbReference>
<dbReference type="Proteomes" id="UP000199397">
    <property type="component" value="Unassembled WGS sequence"/>
</dbReference>
<dbReference type="InterPro" id="IPR002716">
    <property type="entry name" value="PIN_dom"/>
</dbReference>
<dbReference type="SUPFAM" id="SSF88723">
    <property type="entry name" value="PIN domain-like"/>
    <property type="match status" value="1"/>
</dbReference>
<sequence length="143" mass="15943">MAIKVVVDTNVLVAGLIGGKGPNREILRRCLEGELQPCVGNALYMEYQDLLNRENIQALCKQTSVTLMEFLDGFAQVCTPVDARYLWRPNLTDEADNHVVELAIAAGATYIITNNVNDFARAELKHLGYEVITPEQILRLLRA</sequence>
<dbReference type="PANTHER" id="PTHR34610:SF3">
    <property type="entry name" value="SSL7007 PROTEIN"/>
    <property type="match status" value="1"/>
</dbReference>
<dbReference type="PANTHER" id="PTHR34610">
    <property type="entry name" value="SSL7007 PROTEIN"/>
    <property type="match status" value="1"/>
</dbReference>
<proteinExistence type="predicted"/>
<dbReference type="AlphaFoldDB" id="A0A1H4D506"/>
<dbReference type="STRING" id="525918.SAMN05660964_02144"/>
<evidence type="ECO:0000313" key="3">
    <source>
        <dbReference type="Proteomes" id="UP000199397"/>
    </source>
</evidence>
<name>A0A1H4D506_9GAMM</name>
<evidence type="ECO:0000313" key="2">
    <source>
        <dbReference type="EMBL" id="SEA67362.1"/>
    </source>
</evidence>